<feature type="chain" id="PRO_5045175041" evidence="1">
    <location>
        <begin position="19"/>
        <end position="335"/>
    </location>
</feature>
<keyword evidence="1" id="KW-0732">Signal</keyword>
<feature type="signal peptide" evidence="1">
    <location>
        <begin position="1"/>
        <end position="18"/>
    </location>
</feature>
<name>A0ABU3NKP5_9CHLR</name>
<dbReference type="InterPro" id="IPR013783">
    <property type="entry name" value="Ig-like_fold"/>
</dbReference>
<dbReference type="PROSITE" id="PS51257">
    <property type="entry name" value="PROKAR_LIPOPROTEIN"/>
    <property type="match status" value="1"/>
</dbReference>
<comment type="caution">
    <text evidence="3">The sequence shown here is derived from an EMBL/GenBank/DDBJ whole genome shotgun (WGS) entry which is preliminary data.</text>
</comment>
<dbReference type="PANTHER" id="PTHR20930">
    <property type="entry name" value="OVARIAN CARCINOMA ANTIGEN CA125-RELATED"/>
    <property type="match status" value="1"/>
</dbReference>
<accession>A0ABU3NKP5</accession>
<proteinExistence type="predicted"/>
<dbReference type="RefSeq" id="WP_315624069.1">
    <property type="nucleotide sequence ID" value="NZ_JAUHMF010000001.1"/>
</dbReference>
<evidence type="ECO:0000313" key="4">
    <source>
        <dbReference type="Proteomes" id="UP001254165"/>
    </source>
</evidence>
<keyword evidence="4" id="KW-1185">Reference proteome</keyword>
<reference evidence="3 4" key="1">
    <citation type="submission" date="2023-07" db="EMBL/GenBank/DDBJ databases">
        <title>Novel species of Thermanaerothrix with wide hydrolytic capabilities.</title>
        <authorList>
            <person name="Zayulina K.S."/>
            <person name="Podosokorskaya O.A."/>
            <person name="Elcheninov A.G."/>
        </authorList>
    </citation>
    <scope>NUCLEOTIDE SEQUENCE [LARGE SCALE GENOMIC DNA]</scope>
    <source>
        <strain evidence="3 4">4228-RoL</strain>
    </source>
</reference>
<evidence type="ECO:0000313" key="3">
    <source>
        <dbReference type="EMBL" id="MDT8897416.1"/>
    </source>
</evidence>
<evidence type="ECO:0000259" key="2">
    <source>
        <dbReference type="Pfam" id="PF16158"/>
    </source>
</evidence>
<dbReference type="EMBL" id="JAUHMF010000001">
    <property type="protein sequence ID" value="MDT8897416.1"/>
    <property type="molecule type" value="Genomic_DNA"/>
</dbReference>
<protein>
    <submittedName>
        <fullName evidence="3">NBR1-Ig-like domain-containing protein</fullName>
    </submittedName>
</protein>
<evidence type="ECO:0000256" key="1">
    <source>
        <dbReference type="SAM" id="SignalP"/>
    </source>
</evidence>
<dbReference type="CDD" id="cd14947">
    <property type="entry name" value="NBR1_like"/>
    <property type="match status" value="1"/>
</dbReference>
<gene>
    <name evidence="3" type="ORF">QYE77_03990</name>
</gene>
<sequence length="335" mass="36324">MKVFAVALLVAPSVTLFSVGCQVSSVWGGEAVPSPFLLFSPTNATPIAPGESVQPLAILPSATVIFLPLEETVRPSLSPLPCELAAAGNPLDVTIPDDTPIEPGQRFIKTWRLVNRGACVWDGTYSVIWISGDNLAPFTAYPLPTRVLPGETVDISIEMMAPPWQGRYTSYWMLRSPSGKLFGLGPSGSAPFWVRIQVPALDTATLLPAPTLSPTPIAQEGQITLTVSQGIHLSDLTLHQDLSEVDFWVERSAGGMVLSPQYEAQWGVLPFAETPTIGRCLELTRETAPIPLQGESFFPSLCVRSTDGAVAFFEVVRVDEEQGLVDIHYIRWRTP</sequence>
<feature type="domain" description="Nbr1 FW" evidence="2">
    <location>
        <begin position="94"/>
        <end position="198"/>
    </location>
</feature>
<dbReference type="Pfam" id="PF16158">
    <property type="entry name" value="N_BRCA1_IG"/>
    <property type="match status" value="1"/>
</dbReference>
<dbReference type="Proteomes" id="UP001254165">
    <property type="component" value="Unassembled WGS sequence"/>
</dbReference>
<dbReference type="PANTHER" id="PTHR20930:SF0">
    <property type="entry name" value="PROTEIN ILRUN"/>
    <property type="match status" value="1"/>
</dbReference>
<organism evidence="3 4">
    <name type="scientific">Thermanaerothrix solaris</name>
    <dbReference type="NCBI Taxonomy" id="3058434"/>
    <lineage>
        <taxon>Bacteria</taxon>
        <taxon>Bacillati</taxon>
        <taxon>Chloroflexota</taxon>
        <taxon>Anaerolineae</taxon>
        <taxon>Anaerolineales</taxon>
        <taxon>Anaerolineaceae</taxon>
        <taxon>Thermanaerothrix</taxon>
    </lineage>
</organism>
<dbReference type="InterPro" id="IPR032350">
    <property type="entry name" value="Nbr1_FW"/>
</dbReference>
<dbReference type="Gene3D" id="2.60.40.10">
    <property type="entry name" value="Immunoglobulins"/>
    <property type="match status" value="1"/>
</dbReference>